<gene>
    <name evidence="2" type="ORF">BLA29_010022</name>
</gene>
<proteinExistence type="predicted"/>
<dbReference type="AlphaFoldDB" id="A0A1Y3BL77"/>
<sequence>MPSLNDHCIHNHDDDDDELREESFIDANQCFTSDNILDIKDEMMKLVGQISPNNTTNDNKMESYSILLSSIPYTVVLAILENLITIDRYIYGEWTYIAFAIGFMSSAFSVYYAQQFVRRFGVKCTLTMSTMALMLLIMIHYSRHFLSFQMAIILFAFSLGPFYAAQLQLLSNLHQLLFSPSPVVGHFIYL</sequence>
<keyword evidence="1" id="KW-1133">Transmembrane helix</keyword>
<dbReference type="EMBL" id="MUJZ01017697">
    <property type="protein sequence ID" value="OTF80563.1"/>
    <property type="molecule type" value="Genomic_DNA"/>
</dbReference>
<evidence type="ECO:0000313" key="2">
    <source>
        <dbReference type="EMBL" id="OTF80563.1"/>
    </source>
</evidence>
<keyword evidence="3" id="KW-1185">Reference proteome</keyword>
<organism evidence="2 3">
    <name type="scientific">Euroglyphus maynei</name>
    <name type="common">Mayne's house dust mite</name>
    <dbReference type="NCBI Taxonomy" id="6958"/>
    <lineage>
        <taxon>Eukaryota</taxon>
        <taxon>Metazoa</taxon>
        <taxon>Ecdysozoa</taxon>
        <taxon>Arthropoda</taxon>
        <taxon>Chelicerata</taxon>
        <taxon>Arachnida</taxon>
        <taxon>Acari</taxon>
        <taxon>Acariformes</taxon>
        <taxon>Sarcoptiformes</taxon>
        <taxon>Astigmata</taxon>
        <taxon>Psoroptidia</taxon>
        <taxon>Analgoidea</taxon>
        <taxon>Pyroglyphidae</taxon>
        <taxon>Pyroglyphinae</taxon>
        <taxon>Euroglyphus</taxon>
    </lineage>
</organism>
<keyword evidence="1" id="KW-0812">Transmembrane</keyword>
<feature type="transmembrane region" description="Helical" evidence="1">
    <location>
        <begin position="145"/>
        <end position="165"/>
    </location>
</feature>
<evidence type="ECO:0000256" key="1">
    <source>
        <dbReference type="SAM" id="Phobius"/>
    </source>
</evidence>
<evidence type="ECO:0000313" key="3">
    <source>
        <dbReference type="Proteomes" id="UP000194236"/>
    </source>
</evidence>
<protein>
    <submittedName>
        <fullName evidence="2">Uncharacterized protein</fullName>
    </submittedName>
</protein>
<feature type="transmembrane region" description="Helical" evidence="1">
    <location>
        <begin position="120"/>
        <end position="139"/>
    </location>
</feature>
<dbReference type="Proteomes" id="UP000194236">
    <property type="component" value="Unassembled WGS sequence"/>
</dbReference>
<feature type="transmembrane region" description="Helical" evidence="1">
    <location>
        <begin position="64"/>
        <end position="84"/>
    </location>
</feature>
<feature type="non-terminal residue" evidence="2">
    <location>
        <position position="190"/>
    </location>
</feature>
<keyword evidence="1" id="KW-0472">Membrane</keyword>
<reference evidence="2 3" key="1">
    <citation type="submission" date="2017-03" db="EMBL/GenBank/DDBJ databases">
        <title>Genome Survey of Euroglyphus maynei.</title>
        <authorList>
            <person name="Arlian L.G."/>
            <person name="Morgan M.S."/>
            <person name="Rider S.D."/>
        </authorList>
    </citation>
    <scope>NUCLEOTIDE SEQUENCE [LARGE SCALE GENOMIC DNA]</scope>
    <source>
        <strain evidence="2">Arlian Lab</strain>
        <tissue evidence="2">Whole body</tissue>
    </source>
</reference>
<name>A0A1Y3BL77_EURMA</name>
<dbReference type="OrthoDB" id="10602598at2759"/>
<comment type="caution">
    <text evidence="2">The sequence shown here is derived from an EMBL/GenBank/DDBJ whole genome shotgun (WGS) entry which is preliminary data.</text>
</comment>
<feature type="transmembrane region" description="Helical" evidence="1">
    <location>
        <begin position="96"/>
        <end position="113"/>
    </location>
</feature>
<accession>A0A1Y3BL77</accession>